<comment type="caution">
    <text evidence="1">The sequence shown here is derived from an EMBL/GenBank/DDBJ whole genome shotgun (WGS) entry which is preliminary data.</text>
</comment>
<dbReference type="Proteomes" id="UP000593572">
    <property type="component" value="Unassembled WGS sequence"/>
</dbReference>
<name>A0A7J8L8P7_9ROSI</name>
<protein>
    <recommendedName>
        <fullName evidence="3">Phage protein</fullName>
    </recommendedName>
</protein>
<organism evidence="1 2">
    <name type="scientific">Gossypium lobatum</name>
    <dbReference type="NCBI Taxonomy" id="34289"/>
    <lineage>
        <taxon>Eukaryota</taxon>
        <taxon>Viridiplantae</taxon>
        <taxon>Streptophyta</taxon>
        <taxon>Embryophyta</taxon>
        <taxon>Tracheophyta</taxon>
        <taxon>Spermatophyta</taxon>
        <taxon>Magnoliopsida</taxon>
        <taxon>eudicotyledons</taxon>
        <taxon>Gunneridae</taxon>
        <taxon>Pentapetalae</taxon>
        <taxon>rosids</taxon>
        <taxon>malvids</taxon>
        <taxon>Malvales</taxon>
        <taxon>Malvaceae</taxon>
        <taxon>Malvoideae</taxon>
        <taxon>Gossypium</taxon>
    </lineage>
</organism>
<dbReference type="EMBL" id="JABEZX010000001">
    <property type="protein sequence ID" value="MBA0548786.1"/>
    <property type="molecule type" value="Genomic_DNA"/>
</dbReference>
<evidence type="ECO:0000313" key="2">
    <source>
        <dbReference type="Proteomes" id="UP000593572"/>
    </source>
</evidence>
<dbReference type="AlphaFoldDB" id="A0A7J8L8P7"/>
<proteinExistence type="predicted"/>
<reference evidence="1 2" key="1">
    <citation type="journal article" date="2019" name="Genome Biol. Evol.">
        <title>Insights into the evolution of the New World diploid cottons (Gossypium, subgenus Houzingenia) based on genome sequencing.</title>
        <authorList>
            <person name="Grover C.E."/>
            <person name="Arick M.A. 2nd"/>
            <person name="Thrash A."/>
            <person name="Conover J.L."/>
            <person name="Sanders W.S."/>
            <person name="Peterson D.G."/>
            <person name="Frelichowski J.E."/>
            <person name="Scheffler J.A."/>
            <person name="Scheffler B.E."/>
            <person name="Wendel J.F."/>
        </authorList>
    </citation>
    <scope>NUCLEOTIDE SEQUENCE [LARGE SCALE GENOMIC DNA]</scope>
    <source>
        <strain evidence="1">157</strain>
        <tissue evidence="1">Leaf</tissue>
    </source>
</reference>
<evidence type="ECO:0000313" key="1">
    <source>
        <dbReference type="EMBL" id="MBA0548786.1"/>
    </source>
</evidence>
<keyword evidence="2" id="KW-1185">Reference proteome</keyword>
<accession>A0A7J8L8P7</accession>
<evidence type="ECO:0008006" key="3">
    <source>
        <dbReference type="Google" id="ProtNLM"/>
    </source>
</evidence>
<feature type="non-terminal residue" evidence="1">
    <location>
        <position position="85"/>
    </location>
</feature>
<gene>
    <name evidence="1" type="ORF">Golob_019864</name>
</gene>
<sequence>MSTVADVIMQVARDIENWIISHEQQGWSHECTNLCWEWIKGEGFLMDDVSTFSYGKAEDFAVCGAPKRRFKPYHLVVARNANDTG</sequence>